<proteinExistence type="predicted"/>
<feature type="region of interest" description="Disordered" evidence="1">
    <location>
        <begin position="71"/>
        <end position="112"/>
    </location>
</feature>
<accession>A0A8X6FJT5</accession>
<evidence type="ECO:0000313" key="2">
    <source>
        <dbReference type="EMBL" id="GFQ82162.1"/>
    </source>
</evidence>
<organism evidence="2 3">
    <name type="scientific">Trichonephila clavata</name>
    <name type="common">Joro spider</name>
    <name type="synonym">Nephila clavata</name>
    <dbReference type="NCBI Taxonomy" id="2740835"/>
    <lineage>
        <taxon>Eukaryota</taxon>
        <taxon>Metazoa</taxon>
        <taxon>Ecdysozoa</taxon>
        <taxon>Arthropoda</taxon>
        <taxon>Chelicerata</taxon>
        <taxon>Arachnida</taxon>
        <taxon>Araneae</taxon>
        <taxon>Araneomorphae</taxon>
        <taxon>Entelegynae</taxon>
        <taxon>Araneoidea</taxon>
        <taxon>Nephilidae</taxon>
        <taxon>Trichonephila</taxon>
    </lineage>
</organism>
<comment type="caution">
    <text evidence="2">The sequence shown here is derived from an EMBL/GenBank/DDBJ whole genome shotgun (WGS) entry which is preliminary data.</text>
</comment>
<dbReference type="EMBL" id="BMAO01022484">
    <property type="protein sequence ID" value="GFQ82162.1"/>
    <property type="molecule type" value="Genomic_DNA"/>
</dbReference>
<dbReference type="AlphaFoldDB" id="A0A8X6FJT5"/>
<evidence type="ECO:0000313" key="3">
    <source>
        <dbReference type="Proteomes" id="UP000887116"/>
    </source>
</evidence>
<evidence type="ECO:0000256" key="1">
    <source>
        <dbReference type="SAM" id="MobiDB-lite"/>
    </source>
</evidence>
<reference evidence="2" key="1">
    <citation type="submission" date="2020-07" db="EMBL/GenBank/DDBJ databases">
        <title>Multicomponent nature underlies the extraordinary mechanical properties of spider dragline silk.</title>
        <authorList>
            <person name="Kono N."/>
            <person name="Nakamura H."/>
            <person name="Mori M."/>
            <person name="Yoshida Y."/>
            <person name="Ohtoshi R."/>
            <person name="Malay A.D."/>
            <person name="Moran D.A.P."/>
            <person name="Tomita M."/>
            <person name="Numata K."/>
            <person name="Arakawa K."/>
        </authorList>
    </citation>
    <scope>NUCLEOTIDE SEQUENCE</scope>
</reference>
<dbReference type="Proteomes" id="UP000887116">
    <property type="component" value="Unassembled WGS sequence"/>
</dbReference>
<keyword evidence="3" id="KW-1185">Reference proteome</keyword>
<protein>
    <submittedName>
        <fullName evidence="2">Uncharacterized protein</fullName>
    </submittedName>
</protein>
<sequence>MRQPSSSGQRLASGERSGSCRIPLVTKFGVPPRSGFPTKINSGRLSCLGVLKPRCVQRTSELQTDKKAKVFPPDANRADVHQTCVESNSSRIKKRTSHPSSSTKKPGYQTCL</sequence>
<name>A0A8X6FJT5_TRICU</name>
<gene>
    <name evidence="2" type="ORF">TNCT_370351</name>
</gene>